<organism evidence="1 2">
    <name type="scientific">Pyrodictium delaneyi</name>
    <dbReference type="NCBI Taxonomy" id="1273541"/>
    <lineage>
        <taxon>Archaea</taxon>
        <taxon>Thermoproteota</taxon>
        <taxon>Thermoprotei</taxon>
        <taxon>Desulfurococcales</taxon>
        <taxon>Pyrodictiaceae</taxon>
        <taxon>Pyrodictium</taxon>
    </lineage>
</organism>
<evidence type="ECO:0000313" key="2">
    <source>
        <dbReference type="Proteomes" id="UP000196694"/>
    </source>
</evidence>
<evidence type="ECO:0008006" key="3">
    <source>
        <dbReference type="Google" id="ProtNLM"/>
    </source>
</evidence>
<gene>
    <name evidence="1" type="ORF">Pdsh_05005</name>
</gene>
<name>A0A211YQX1_9CREN</name>
<dbReference type="AlphaFoldDB" id="A0A211YQX1"/>
<evidence type="ECO:0000313" key="1">
    <source>
        <dbReference type="EMBL" id="OWJ55227.1"/>
    </source>
</evidence>
<dbReference type="Proteomes" id="UP000196694">
    <property type="component" value="Unassembled WGS sequence"/>
</dbReference>
<comment type="caution">
    <text evidence="1">The sequence shown here is derived from an EMBL/GenBank/DDBJ whole genome shotgun (WGS) entry which is preliminary data.</text>
</comment>
<sequence>MKPRIASSSSPNSSGDSSHFIPEQRYVEMLAVLNTQGSSIVTPLGIRRNGDHLVVRLYPGTSIHELGYSVYEMCLAQPYNPLAYYTAVLEHTVELVPAKSIHTPCPRVEGPRIEAVVVSRYMGPSGILTLVLEPILVLEGKGWFTYSRSLGCSIELLIAFTRLRHWAKNRIIRPPCTRIRQLVYTVLSSYDCIMHSTWSPEVHRVAATVAKSAIDYAFLTGCIAPSNIEDV</sequence>
<reference evidence="1 2" key="1">
    <citation type="submission" date="2017-05" db="EMBL/GenBank/DDBJ databases">
        <title>The draft genome of the hyperthermophilic archaeon 'Pyrodictium delaneyi strain Hulk', an iron and nitrate reducer, reveals the capacity for sulfate reduction.</title>
        <authorList>
            <person name="Demey L.M."/>
            <person name="Miller C."/>
            <person name="Manzella M."/>
            <person name="Reguera G."/>
            <person name="Kashefi K."/>
        </authorList>
    </citation>
    <scope>NUCLEOTIDE SEQUENCE [LARGE SCALE GENOMIC DNA]</scope>
    <source>
        <strain evidence="1 2">Hulk</strain>
    </source>
</reference>
<keyword evidence="2" id="KW-1185">Reference proteome</keyword>
<dbReference type="EMBL" id="NCQP01000002">
    <property type="protein sequence ID" value="OWJ55227.1"/>
    <property type="molecule type" value="Genomic_DNA"/>
</dbReference>
<proteinExistence type="predicted"/>
<accession>A0A211YQX1</accession>
<protein>
    <recommendedName>
        <fullName evidence="3">DUF447 family protein</fullName>
    </recommendedName>
</protein>
<dbReference type="SUPFAM" id="SSF50475">
    <property type="entry name" value="FMN-binding split barrel"/>
    <property type="match status" value="1"/>
</dbReference>